<accession>A0A1B9GSS0</accession>
<evidence type="ECO:0000313" key="7">
    <source>
        <dbReference type="Proteomes" id="UP000092666"/>
    </source>
</evidence>
<dbReference type="EMBL" id="KI669502">
    <property type="protein sequence ID" value="OCF34018.1"/>
    <property type="molecule type" value="Genomic_DNA"/>
</dbReference>
<organism evidence="6 7">
    <name type="scientific">Kwoniella heveanensis BCC8398</name>
    <dbReference type="NCBI Taxonomy" id="1296120"/>
    <lineage>
        <taxon>Eukaryota</taxon>
        <taxon>Fungi</taxon>
        <taxon>Dikarya</taxon>
        <taxon>Basidiomycota</taxon>
        <taxon>Agaricomycotina</taxon>
        <taxon>Tremellomycetes</taxon>
        <taxon>Tremellales</taxon>
        <taxon>Cryptococcaceae</taxon>
        <taxon>Kwoniella</taxon>
    </lineage>
</organism>
<feature type="compositionally biased region" description="Polar residues" evidence="4">
    <location>
        <begin position="2035"/>
        <end position="2045"/>
    </location>
</feature>
<feature type="compositionally biased region" description="Polar residues" evidence="4">
    <location>
        <begin position="625"/>
        <end position="642"/>
    </location>
</feature>
<feature type="compositionally biased region" description="Polar residues" evidence="4">
    <location>
        <begin position="517"/>
        <end position="530"/>
    </location>
</feature>
<feature type="region of interest" description="Disordered" evidence="4">
    <location>
        <begin position="1910"/>
        <end position="1938"/>
    </location>
</feature>
<feature type="compositionally biased region" description="Low complexity" evidence="4">
    <location>
        <begin position="1374"/>
        <end position="1400"/>
    </location>
</feature>
<feature type="compositionally biased region" description="Acidic residues" evidence="4">
    <location>
        <begin position="1297"/>
        <end position="1329"/>
    </location>
</feature>
<dbReference type="Gene3D" id="2.130.10.10">
    <property type="entry name" value="YVTN repeat-like/Quinoprotein amine dehydrogenase"/>
    <property type="match status" value="1"/>
</dbReference>
<dbReference type="STRING" id="1296120.A0A1B9GSS0"/>
<evidence type="ECO:0000256" key="3">
    <source>
        <dbReference type="ARBA" id="ARBA00023242"/>
    </source>
</evidence>
<evidence type="ECO:0000259" key="5">
    <source>
        <dbReference type="Pfam" id="PF16755"/>
    </source>
</evidence>
<evidence type="ECO:0000313" key="6">
    <source>
        <dbReference type="EMBL" id="OCF34018.1"/>
    </source>
</evidence>
<dbReference type="Pfam" id="PF16755">
    <property type="entry name" value="Beta-prop_NUP159_NUP214"/>
    <property type="match status" value="1"/>
</dbReference>
<keyword evidence="3" id="KW-0539">Nucleus</keyword>
<feature type="region of interest" description="Disordered" evidence="4">
    <location>
        <begin position="926"/>
        <end position="1565"/>
    </location>
</feature>
<dbReference type="InterPro" id="IPR015943">
    <property type="entry name" value="WD40/YVTN_repeat-like_dom_sf"/>
</dbReference>
<feature type="region of interest" description="Disordered" evidence="4">
    <location>
        <begin position="538"/>
        <end position="896"/>
    </location>
</feature>
<feature type="compositionally biased region" description="Polar residues" evidence="4">
    <location>
        <begin position="1604"/>
        <end position="1619"/>
    </location>
</feature>
<feature type="compositionally biased region" description="Low complexity" evidence="4">
    <location>
        <begin position="1435"/>
        <end position="1471"/>
    </location>
</feature>
<feature type="compositionally biased region" description="Gly residues" evidence="4">
    <location>
        <begin position="752"/>
        <end position="770"/>
    </location>
</feature>
<feature type="compositionally biased region" description="Polar residues" evidence="4">
    <location>
        <begin position="1127"/>
        <end position="1140"/>
    </location>
</feature>
<feature type="region of interest" description="Disordered" evidence="4">
    <location>
        <begin position="1854"/>
        <end position="1879"/>
    </location>
</feature>
<feature type="compositionally biased region" description="Pro residues" evidence="4">
    <location>
        <begin position="1401"/>
        <end position="1412"/>
    </location>
</feature>
<dbReference type="OrthoDB" id="248320at2759"/>
<dbReference type="InterPro" id="IPR039462">
    <property type="entry name" value="Nup159/Nup146_N"/>
</dbReference>
<feature type="compositionally biased region" description="Low complexity" evidence="4">
    <location>
        <begin position="926"/>
        <end position="943"/>
    </location>
</feature>
<name>A0A1B9GSS0_9TREE</name>
<feature type="region of interest" description="Disordered" evidence="4">
    <location>
        <begin position="1599"/>
        <end position="1625"/>
    </location>
</feature>
<dbReference type="GO" id="GO:0005634">
    <property type="term" value="C:nucleus"/>
    <property type="evidence" value="ECO:0007669"/>
    <property type="project" value="UniProtKB-SubCell"/>
</dbReference>
<feature type="region of interest" description="Disordered" evidence="4">
    <location>
        <begin position="2010"/>
        <end position="2156"/>
    </location>
</feature>
<reference evidence="6 7" key="1">
    <citation type="submission" date="2013-07" db="EMBL/GenBank/DDBJ databases">
        <title>The Genome Sequence of Cryptococcus heveanensis BCC8398.</title>
        <authorList>
            <consortium name="The Broad Institute Genome Sequencing Platform"/>
            <person name="Cuomo C."/>
            <person name="Litvintseva A."/>
            <person name="Chen Y."/>
            <person name="Heitman J."/>
            <person name="Sun S."/>
            <person name="Springer D."/>
            <person name="Dromer F."/>
            <person name="Young S.K."/>
            <person name="Zeng Q."/>
            <person name="Gargeya S."/>
            <person name="Fitzgerald M."/>
            <person name="Abouelleil A."/>
            <person name="Alvarado L."/>
            <person name="Berlin A.M."/>
            <person name="Chapman S.B."/>
            <person name="Dewar J."/>
            <person name="Goldberg J."/>
            <person name="Griggs A."/>
            <person name="Gujja S."/>
            <person name="Hansen M."/>
            <person name="Howarth C."/>
            <person name="Imamovic A."/>
            <person name="Larimer J."/>
            <person name="McCowan C."/>
            <person name="Murphy C."/>
            <person name="Pearson M."/>
            <person name="Priest M."/>
            <person name="Roberts A."/>
            <person name="Saif S."/>
            <person name="Shea T."/>
            <person name="Sykes S."/>
            <person name="Wortman J."/>
            <person name="Nusbaum C."/>
            <person name="Birren B."/>
        </authorList>
    </citation>
    <scope>NUCLEOTIDE SEQUENCE [LARGE SCALE GENOMIC DNA]</scope>
    <source>
        <strain evidence="6 7">BCC8398</strain>
    </source>
</reference>
<feature type="compositionally biased region" description="Polar residues" evidence="4">
    <location>
        <begin position="880"/>
        <end position="893"/>
    </location>
</feature>
<sequence>MFGNGGNSFGALAMQDDGPAAAGPSSQVVDGDEVDVDWVQLVKTNHDVNVRVSDAVDLEGLPSECNLMVVSNNWGLLIVGSNQDVRIHRLPEFHTTLEDAAKDASPVSTPIQIIPLSARPVWIRLAMNEERLVVATNNGSGIHLFHLKDIVAGNTDPYHSFTSDIPTHLLDVLPNPSPSTADQLSRYVTLLGSEGFVIADIEERRLLAPVTGPFTCGDWSAKGKQIVLGEPTGKLLQYTPEGVSKAEIPSPPDLDSFFPTFVQWLENDLFLVSYAQPDGQPDDPIETYIIHRTKSEITFTKFFDPLNTMGVSDRSGAYRHFAGLKSWGDRTKHLAFVVSGLASEIGILHGNAPEDKEPPKWEVLILEETERGILPAAKAGVRDDASVLALSLDLTSDKIIRQGIVGGIEQPDLPPLPRLLAYTQEGVVISFDVRYAEAGKYPGLVTPQDIIATASPSVAQPTAVPGRPQVPPIAATSAVDPASSLPAPTSKPTPSAFGASGGGAFGSSSFGSSAFGQTTPSKPTSTFGSSAFGQTSAPAFGSSSKPTAFGASAFGQSSTQTSSPAPAPNAPSAFGNTSKPSSFGGFGRQPSSSSAFGQSAFGQSSKPSAFGTTPTSTPSKPSAFGGSTTPSAFGTARSSDPSKPSAFGASVTPSAFGSSSTPTSNFGQSTFGQPSKPASTAPTAFGSSTTPSAFGSSSSTSSGSNLGFGGFGSGIKTASTSTPSAFGASAFGQPANKTTNGQTSSPAASPFGSGGSAFGSGSAFGGGGSAFGSTSAFGQKPAASPAAEQKQPAFGGFGQQKVDNPKPASPAPQVPSSDGKEEDFGLGGFASALDTSTQPSKVPGLADSPPASPVLGASKKQPGGLDDSPPTSPIDKPVTLKSTTAQPATSSSFIKPATAFGSGSSFGAFGSSSSAKSSTPAFGVGSIPSAFSASTSDSSKPSAFGPSSGFGKPSTIGAPGKPTFGGSAFGQSSLPADSAFGQSSMPNGNAFGKTSSPGSAKPFGNITGGFGAFGSKAESSDNKPTGFGGFASSGTSVFGSAADKEKKEERDINVFGAAAPQPAPSAFSFASKPASPPSISASPAVEKKVEAVPKLAEDAEEVKGFDVPDTTIKSEEKTTTPPATPSKGPQSAESTTSTQIPAKEEHPAESTAPDSKPVARETTTPDVTPVKGKSYAAAAAAEEPSSDTENKPTEVGAVEDHADPDESSVTGKGESDRDDHDATPEEEEDEDYHEEYDREDGEEDAERYEEEDDYEDEEEYEDEEDYEEEGNEEDYHPQSRRRSTSIPPDMSPIKEEASDDLASEEDGKADDEEEQEDEEGNEDTEDDQETVANKSLTKSPPAWFTKPLKTDGEEAGPTSPTAGSAGAPLFSRLSPAPTSAPVASPPATDESTEPALAPILAPTPTPAAPKLPPSFSFKHAARTSSPLAGPPANAESTTPESSPAKPAAASFSLFGNNTANTAGTPTPSSTSLFGVRPAETQPNDETKPAAATGAFPAFGAQSAPIDTTEEKKTSSPAPGEFGLFGPKPAQPPAKIGGFAGFGTPEPSKPIAPTEPFSGFGNKLNDMSLSAGPPPLFGAAKTVPPVPAEAPNKSAFGLGLGRPGSTGTTPPAFSTPSLSATPALPETKPSFSFLKVDAPASEHPTKPTGFGGFNVPSPAPMSTRPIAEPPKATEPKPTIPTKFSVPIREKTAAPATISSTGARSMAAVVEQIILTLQSDIQHLKSTLETNAQYHAAFSIAKFPHIDVSNIPSHDSIPFSSIPDLTAIVDALSEELAQLRSTDNESELKLAEVQSRMSKTDMKVSQAEKFLKARRDPTFARIMQVQELSPEQSASQNRLRKAVQITESRLEELESSINGLRRKAERHEQGRGDSQPPALERVQRSVRNIDAAIRDRQQTIDDLARRIGGMRLASPGRAGSSTLSRTQTTPRKSTLSSSASVQASISATTISLDPIKDVLKEVEDALNVDNDKILNRLANIRVARLTRPTQLKKGTKGPVMIDALPMPALLPPPTPAAVPRAKSTQPAVASPAVANATPLTPSFSTIGESAATPSPSPAPSFGGIKLSLDPGNISDLAASRSGNSLTRSGGASSGSSHRTHAPAAKFVPHSATTSSSSSDAPNGSPVPLGGSDLFAFKKKGNDGASKDQESEQKAGSSPAGFFRYVRSELTLI</sequence>
<feature type="compositionally biased region" description="Basic and acidic residues" evidence="4">
    <location>
        <begin position="1042"/>
        <end position="1052"/>
    </location>
</feature>
<feature type="compositionally biased region" description="Low complexity" evidence="4">
    <location>
        <begin position="1032"/>
        <end position="1041"/>
    </location>
</feature>
<protein>
    <recommendedName>
        <fullName evidence="5">Nucleoporin Nup159/Nup146 N-terminal domain-containing protein</fullName>
    </recommendedName>
</protein>
<feature type="compositionally biased region" description="Acidic residues" evidence="4">
    <location>
        <begin position="1224"/>
        <end position="1272"/>
    </location>
</feature>
<feature type="compositionally biased region" description="Low complexity" evidence="4">
    <location>
        <begin position="1057"/>
        <end position="1084"/>
    </location>
</feature>
<gene>
    <name evidence="6" type="ORF">I316_04364</name>
</gene>
<feature type="compositionally biased region" description="Polar residues" evidence="4">
    <location>
        <begin position="969"/>
        <end position="998"/>
    </location>
</feature>
<evidence type="ECO:0000256" key="4">
    <source>
        <dbReference type="SAM" id="MobiDB-lite"/>
    </source>
</evidence>
<reference evidence="7" key="2">
    <citation type="submission" date="2013-12" db="EMBL/GenBank/DDBJ databases">
        <title>Evolution of pathogenesis and genome organization in the Tremellales.</title>
        <authorList>
            <person name="Cuomo C."/>
            <person name="Litvintseva A."/>
            <person name="Heitman J."/>
            <person name="Chen Y."/>
            <person name="Sun S."/>
            <person name="Springer D."/>
            <person name="Dromer F."/>
            <person name="Young S."/>
            <person name="Zeng Q."/>
            <person name="Chapman S."/>
            <person name="Gujja S."/>
            <person name="Saif S."/>
            <person name="Birren B."/>
        </authorList>
    </citation>
    <scope>NUCLEOTIDE SEQUENCE [LARGE SCALE GENOMIC DNA]</scope>
    <source>
        <strain evidence="7">BCC8398</strain>
    </source>
</reference>
<feature type="compositionally biased region" description="Polar residues" evidence="4">
    <location>
        <begin position="1917"/>
        <end position="1930"/>
    </location>
</feature>
<feature type="compositionally biased region" description="Basic and acidic residues" evidence="4">
    <location>
        <begin position="2137"/>
        <end position="2150"/>
    </location>
</feature>
<feature type="compositionally biased region" description="Low complexity" evidence="4">
    <location>
        <begin position="2084"/>
        <end position="2094"/>
    </location>
</feature>
<feature type="compositionally biased region" description="Low complexity" evidence="4">
    <location>
        <begin position="612"/>
        <end position="622"/>
    </location>
</feature>
<feature type="compositionally biased region" description="Basic and acidic residues" evidence="4">
    <location>
        <begin position="1085"/>
        <end position="1118"/>
    </location>
</feature>
<proteinExistence type="predicted"/>
<comment type="subcellular location">
    <subcellularLocation>
        <location evidence="1">Nucleus</location>
    </subcellularLocation>
</comment>
<feature type="domain" description="Nucleoporin Nup159/Nup146 N-terminal" evidence="5">
    <location>
        <begin position="63"/>
        <end position="427"/>
    </location>
</feature>
<feature type="compositionally biased region" description="Polar residues" evidence="4">
    <location>
        <begin position="651"/>
        <end position="682"/>
    </location>
</feature>
<feature type="compositionally biased region" description="Low complexity" evidence="4">
    <location>
        <begin position="685"/>
        <end position="705"/>
    </location>
</feature>
<feature type="compositionally biased region" description="Basic and acidic residues" evidence="4">
    <location>
        <begin position="1213"/>
        <end position="1223"/>
    </location>
</feature>
<feature type="region of interest" description="Disordered" evidence="4">
    <location>
        <begin position="511"/>
        <end position="530"/>
    </location>
</feature>
<feature type="compositionally biased region" description="Low complexity" evidence="4">
    <location>
        <begin position="591"/>
        <end position="605"/>
    </location>
</feature>
<dbReference type="Proteomes" id="UP000092666">
    <property type="component" value="Unassembled WGS sequence"/>
</dbReference>
<dbReference type="SUPFAM" id="SSF117289">
    <property type="entry name" value="Nucleoporin domain"/>
    <property type="match status" value="1"/>
</dbReference>
<feature type="region of interest" description="Disordered" evidence="4">
    <location>
        <begin position="457"/>
        <end position="500"/>
    </location>
</feature>
<feature type="compositionally biased region" description="Low complexity" evidence="4">
    <location>
        <begin position="1488"/>
        <end position="1500"/>
    </location>
</feature>
<evidence type="ECO:0000256" key="2">
    <source>
        <dbReference type="ARBA" id="ARBA00022448"/>
    </source>
</evidence>
<keyword evidence="2" id="KW-0813">Transport</keyword>
<keyword evidence="7" id="KW-1185">Reference proteome</keyword>
<evidence type="ECO:0000256" key="1">
    <source>
        <dbReference type="ARBA" id="ARBA00004123"/>
    </source>
</evidence>